<organism evidence="2 3">
    <name type="scientific">Psilocybe cf. subviscida</name>
    <dbReference type="NCBI Taxonomy" id="2480587"/>
    <lineage>
        <taxon>Eukaryota</taxon>
        <taxon>Fungi</taxon>
        <taxon>Dikarya</taxon>
        <taxon>Basidiomycota</taxon>
        <taxon>Agaricomycotina</taxon>
        <taxon>Agaricomycetes</taxon>
        <taxon>Agaricomycetidae</taxon>
        <taxon>Agaricales</taxon>
        <taxon>Agaricineae</taxon>
        <taxon>Strophariaceae</taxon>
        <taxon>Psilocybe</taxon>
    </lineage>
</organism>
<comment type="caution">
    <text evidence="2">The sequence shown here is derived from an EMBL/GenBank/DDBJ whole genome shotgun (WGS) entry which is preliminary data.</text>
</comment>
<dbReference type="Proteomes" id="UP000567179">
    <property type="component" value="Unassembled WGS sequence"/>
</dbReference>
<evidence type="ECO:0000256" key="1">
    <source>
        <dbReference type="SAM" id="MobiDB-lite"/>
    </source>
</evidence>
<dbReference type="EMBL" id="JAACJJ010000030">
    <property type="protein sequence ID" value="KAF5318770.1"/>
    <property type="molecule type" value="Genomic_DNA"/>
</dbReference>
<proteinExistence type="predicted"/>
<evidence type="ECO:0000313" key="2">
    <source>
        <dbReference type="EMBL" id="KAF5318770.1"/>
    </source>
</evidence>
<accession>A0A8H5B8I9</accession>
<protein>
    <submittedName>
        <fullName evidence="2">Uncharacterized protein</fullName>
    </submittedName>
</protein>
<keyword evidence="3" id="KW-1185">Reference proteome</keyword>
<sequence>MWYHQGTQGSPSSLAGTLIRLARINEQMASATRTADPTNLKGSIGRFFAKMSSRIDKVFHRSSRVADNSAKTSSIPDVTGEQSKKSQYSGVGHLPNHSLPAAISTAASQTATLSGVDSNLPTSSLVRCGSSFVPTVSEESQSFALEQRTVLPVKQRLSPGVKDAAIGPGFMAFIGNDRIAEGVVEQSTFDGAHKLDFKGGLNAVNATEVAMKHLEIQAEMQRQQMANDHALRMRELELKTQLEMMILGANSVEDPASALQ</sequence>
<evidence type="ECO:0000313" key="3">
    <source>
        <dbReference type="Proteomes" id="UP000567179"/>
    </source>
</evidence>
<gene>
    <name evidence="2" type="ORF">D9619_010874</name>
</gene>
<feature type="region of interest" description="Disordered" evidence="1">
    <location>
        <begin position="66"/>
        <end position="92"/>
    </location>
</feature>
<name>A0A8H5B8I9_9AGAR</name>
<feature type="compositionally biased region" description="Polar residues" evidence="1">
    <location>
        <begin position="66"/>
        <end position="76"/>
    </location>
</feature>
<reference evidence="2 3" key="1">
    <citation type="journal article" date="2020" name="ISME J.">
        <title>Uncovering the hidden diversity of litter-decomposition mechanisms in mushroom-forming fungi.</title>
        <authorList>
            <person name="Floudas D."/>
            <person name="Bentzer J."/>
            <person name="Ahren D."/>
            <person name="Johansson T."/>
            <person name="Persson P."/>
            <person name="Tunlid A."/>
        </authorList>
    </citation>
    <scope>NUCLEOTIDE SEQUENCE [LARGE SCALE GENOMIC DNA]</scope>
    <source>
        <strain evidence="2 3">CBS 101986</strain>
    </source>
</reference>
<dbReference type="AlphaFoldDB" id="A0A8H5B8I9"/>